<feature type="repeat" description="WD" evidence="3">
    <location>
        <begin position="36"/>
        <end position="59"/>
    </location>
</feature>
<keyword evidence="6" id="KW-1185">Reference proteome</keyword>
<evidence type="ECO:0000313" key="6">
    <source>
        <dbReference type="Proteomes" id="UP000323011"/>
    </source>
</evidence>
<evidence type="ECO:0000313" key="5">
    <source>
        <dbReference type="EMBL" id="KAA0168685.1"/>
    </source>
</evidence>
<proteinExistence type="predicted"/>
<keyword evidence="1 3" id="KW-0853">WD repeat</keyword>
<dbReference type="PANTHER" id="PTHR19848">
    <property type="entry name" value="WD40 REPEAT PROTEIN"/>
    <property type="match status" value="1"/>
</dbReference>
<sequence>MESLVAPPPAPRTVLRDLASSPSTCLDLASDCGRELLVSGSDDGRTTVWDLATSKHWYSWPAHEATVLAVALLSGEDDSEGFRCRMLTHGRDGESLLMVVPGGLESTSSAAVVTASIDVSCVFEPDDPSAEPDQGLGEDGLPKRAGMLMAAALLRCPRRAPADAAAGAADGGEWAVLGYDAGRVSAVRTSDVRGPWSAEPMDPASRARALEPARALVSSTHPALHPVTAVAASPDSSMVAVGTSADFVVLVRVTWEEVTVAREAAGGPAGRDSGAARQSGAGRGLGAVFGGRAAQPPALVEHARVVRPRLEPDRAVQLPRAGVSSVAFAMSGRALVAACWDGRVRIFDTSQGLEQAACLAWHRVSAYSLSVGAGPRGKSARFATGDKEGRIAVWDVALDE</sequence>
<dbReference type="SUPFAM" id="SSF50978">
    <property type="entry name" value="WD40 repeat-like"/>
    <property type="match status" value="1"/>
</dbReference>
<dbReference type="PROSITE" id="PS00678">
    <property type="entry name" value="WD_REPEATS_1"/>
    <property type="match status" value="1"/>
</dbReference>
<gene>
    <name evidence="5" type="ORF">FNF28_02424</name>
    <name evidence="4" type="ORF">FNF29_03463</name>
</gene>
<accession>A0A5A8CJR7</accession>
<dbReference type="PANTHER" id="PTHR19848:SF7">
    <property type="entry name" value="F-BOX AND WD-40 DOMAIN PROTEIN 7"/>
    <property type="match status" value="1"/>
</dbReference>
<evidence type="ECO:0000313" key="7">
    <source>
        <dbReference type="Proteomes" id="UP000324907"/>
    </source>
</evidence>
<protein>
    <submittedName>
        <fullName evidence="4">Uncharacterized protein</fullName>
    </submittedName>
</protein>
<dbReference type="InterPro" id="IPR019775">
    <property type="entry name" value="WD40_repeat_CS"/>
</dbReference>
<evidence type="ECO:0000313" key="4">
    <source>
        <dbReference type="EMBL" id="KAA0152939.1"/>
    </source>
</evidence>
<name>A0A5A8CJR7_CAFRO</name>
<dbReference type="EMBL" id="VLTN01000018">
    <property type="protein sequence ID" value="KAA0152939.1"/>
    <property type="molecule type" value="Genomic_DNA"/>
</dbReference>
<comment type="caution">
    <text evidence="4">The sequence shown here is derived from an EMBL/GenBank/DDBJ whole genome shotgun (WGS) entry which is preliminary data.</text>
</comment>
<dbReference type="EMBL" id="VLTL01000027">
    <property type="protein sequence ID" value="KAA0168685.1"/>
    <property type="molecule type" value="Genomic_DNA"/>
</dbReference>
<evidence type="ECO:0000256" key="3">
    <source>
        <dbReference type="PROSITE-ProRule" id="PRU00221"/>
    </source>
</evidence>
<reference evidence="6 7" key="1">
    <citation type="submission" date="2019-07" db="EMBL/GenBank/DDBJ databases">
        <title>Genomes of Cafeteria roenbergensis.</title>
        <authorList>
            <person name="Fischer M.G."/>
            <person name="Hackl T."/>
            <person name="Roman M."/>
        </authorList>
    </citation>
    <scope>NUCLEOTIDE SEQUENCE [LARGE SCALE GENOMIC DNA]</scope>
    <source>
        <strain evidence="4 6">BVI</strain>
        <strain evidence="5 7">RCC970-E3</strain>
    </source>
</reference>
<dbReference type="InterPro" id="IPR015943">
    <property type="entry name" value="WD40/YVTN_repeat-like_dom_sf"/>
</dbReference>
<dbReference type="Proteomes" id="UP000324907">
    <property type="component" value="Unassembled WGS sequence"/>
</dbReference>
<dbReference type="Pfam" id="PF00400">
    <property type="entry name" value="WD40"/>
    <property type="match status" value="2"/>
</dbReference>
<keyword evidence="2" id="KW-0677">Repeat</keyword>
<organism evidence="4 6">
    <name type="scientific">Cafeteria roenbergensis</name>
    <name type="common">Marine flagellate</name>
    <dbReference type="NCBI Taxonomy" id="33653"/>
    <lineage>
        <taxon>Eukaryota</taxon>
        <taxon>Sar</taxon>
        <taxon>Stramenopiles</taxon>
        <taxon>Bigyra</taxon>
        <taxon>Opalozoa</taxon>
        <taxon>Bicosoecida</taxon>
        <taxon>Cafeteriaceae</taxon>
        <taxon>Cafeteria</taxon>
    </lineage>
</organism>
<dbReference type="AlphaFoldDB" id="A0A5A8CJR7"/>
<evidence type="ECO:0000256" key="1">
    <source>
        <dbReference type="ARBA" id="ARBA00022574"/>
    </source>
</evidence>
<dbReference type="Proteomes" id="UP000323011">
    <property type="component" value="Unassembled WGS sequence"/>
</dbReference>
<dbReference type="InterPro" id="IPR036322">
    <property type="entry name" value="WD40_repeat_dom_sf"/>
</dbReference>
<dbReference type="Gene3D" id="2.130.10.10">
    <property type="entry name" value="YVTN repeat-like/Quinoprotein amine dehydrogenase"/>
    <property type="match status" value="2"/>
</dbReference>
<dbReference type="PROSITE" id="PS50082">
    <property type="entry name" value="WD_REPEATS_2"/>
    <property type="match status" value="1"/>
</dbReference>
<dbReference type="SMART" id="SM00320">
    <property type="entry name" value="WD40"/>
    <property type="match status" value="4"/>
</dbReference>
<dbReference type="InterPro" id="IPR001680">
    <property type="entry name" value="WD40_rpt"/>
</dbReference>
<evidence type="ECO:0000256" key="2">
    <source>
        <dbReference type="ARBA" id="ARBA00022737"/>
    </source>
</evidence>